<evidence type="ECO:0000313" key="6">
    <source>
        <dbReference type="Proteomes" id="UP000067626"/>
    </source>
</evidence>
<evidence type="ECO:0000256" key="1">
    <source>
        <dbReference type="SAM" id="MobiDB-lite"/>
    </source>
</evidence>
<keyword evidence="2" id="KW-0732">Signal</keyword>
<dbReference type="PROSITE" id="PS51257">
    <property type="entry name" value="PROKAR_LIPOPROTEIN"/>
    <property type="match status" value="1"/>
</dbReference>
<keyword evidence="6" id="KW-1185">Reference proteome</keyword>
<feature type="domain" description="Quinohemoprotein amine dehydrogenase alpha subunit" evidence="4">
    <location>
        <begin position="56"/>
        <end position="129"/>
    </location>
</feature>
<dbReference type="KEGG" id="ccro:CMC5_063800"/>
<protein>
    <submittedName>
        <fullName evidence="5">Uncharacterized protein</fullName>
    </submittedName>
</protein>
<dbReference type="Gene3D" id="2.60.40.10">
    <property type="entry name" value="Immunoglobulins"/>
    <property type="match status" value="1"/>
</dbReference>
<accession>A0A0K1ENE7</accession>
<evidence type="ECO:0000259" key="3">
    <source>
        <dbReference type="Pfam" id="PF04151"/>
    </source>
</evidence>
<dbReference type="STRING" id="52.CMC5_063800"/>
<dbReference type="InterPro" id="IPR015183">
    <property type="entry name" value="QH-AmDH_asu_dom_III"/>
</dbReference>
<dbReference type="InterPro" id="IPR013783">
    <property type="entry name" value="Ig-like_fold"/>
</dbReference>
<dbReference type="InterPro" id="IPR007280">
    <property type="entry name" value="Peptidase_C_arc/bac"/>
</dbReference>
<dbReference type="EMBL" id="CP012159">
    <property type="protein sequence ID" value="AKT42157.1"/>
    <property type="molecule type" value="Genomic_DNA"/>
</dbReference>
<feature type="signal peptide" evidence="2">
    <location>
        <begin position="1"/>
        <end position="19"/>
    </location>
</feature>
<reference evidence="5 6" key="1">
    <citation type="submission" date="2015-07" db="EMBL/GenBank/DDBJ databases">
        <title>Genome analysis of myxobacterium Chondromyces crocatus Cm c5 reveals a high potential for natural compound synthesis and the genetic basis for the loss of fruiting body formation.</title>
        <authorList>
            <person name="Zaburannyi N."/>
            <person name="Bunk B."/>
            <person name="Maier J."/>
            <person name="Overmann J."/>
            <person name="Mueller R."/>
        </authorList>
    </citation>
    <scope>NUCLEOTIDE SEQUENCE [LARGE SCALE GENOMIC DNA]</scope>
    <source>
        <strain evidence="5 6">Cm c5</strain>
    </source>
</reference>
<feature type="compositionally biased region" description="Gly residues" evidence="1">
    <location>
        <begin position="43"/>
        <end position="52"/>
    </location>
</feature>
<name>A0A0K1ENE7_CHOCO</name>
<feature type="region of interest" description="Disordered" evidence="1">
    <location>
        <begin position="30"/>
        <end position="59"/>
    </location>
</feature>
<gene>
    <name evidence="5" type="ORF">CMC5_063800</name>
</gene>
<evidence type="ECO:0000313" key="5">
    <source>
        <dbReference type="EMBL" id="AKT42157.1"/>
    </source>
</evidence>
<evidence type="ECO:0000256" key="2">
    <source>
        <dbReference type="SAM" id="SignalP"/>
    </source>
</evidence>
<organism evidence="5 6">
    <name type="scientific">Chondromyces crocatus</name>
    <dbReference type="NCBI Taxonomy" id="52"/>
    <lineage>
        <taxon>Bacteria</taxon>
        <taxon>Pseudomonadati</taxon>
        <taxon>Myxococcota</taxon>
        <taxon>Polyangia</taxon>
        <taxon>Polyangiales</taxon>
        <taxon>Polyangiaceae</taxon>
        <taxon>Chondromyces</taxon>
    </lineage>
</organism>
<proteinExistence type="predicted"/>
<evidence type="ECO:0000259" key="4">
    <source>
        <dbReference type="Pfam" id="PF09099"/>
    </source>
</evidence>
<dbReference type="Pfam" id="PF04151">
    <property type="entry name" value="PPC"/>
    <property type="match status" value="1"/>
</dbReference>
<dbReference type="Gene3D" id="2.60.120.380">
    <property type="match status" value="3"/>
</dbReference>
<feature type="chain" id="PRO_5005459712" evidence="2">
    <location>
        <begin position="20"/>
        <end position="729"/>
    </location>
</feature>
<dbReference type="AlphaFoldDB" id="A0A0K1ENE7"/>
<dbReference type="Proteomes" id="UP000067626">
    <property type="component" value="Chromosome"/>
</dbReference>
<feature type="domain" description="Peptidase C-terminal archaeal/bacterial" evidence="3">
    <location>
        <begin position="633"/>
        <end position="710"/>
    </location>
</feature>
<dbReference type="Pfam" id="PF09099">
    <property type="entry name" value="Qn_am_d_aIII"/>
    <property type="match status" value="1"/>
</dbReference>
<sequence length="729" mass="76778">MGKRTRMAWTGWASIAALAFVVGCGGEGPAGPAGPAGEPGPAGPAGPGGNGTDGESVSAVSPNTVYLDRTTQVTISGYGTRWSNAPELDFGPGIQVVQGSTIVASPTAIVTTIRILPDADIFVPRDVTVTEGGTTVTYAEAFTVIPPISEELRYGGTVAQGSIFFALGEIIDRNTPLNPLDDLTVRLGETGSQYALSADEVTTYSFSSLVFIDVTAPAGPSDIIISNGFQEDPNNPPTISRFPGAFPVAARNATALTIGTPATASVSQPLQTHLFSIQTSTDVDTVVSVTANNADALPSLLMLPESGRFADVEELLLYTQVTLPATATPETYYFIYWDNNAETGYNFTVTASEPQDPVSACMNAQVVTLPANITGQSLADQNDQDWFAVEVPADAVGGTLTLATSPGDPQTDTVIQVYLDDCTTVFDESEDLDYHETLTTMSLPSAGTYYVRVFNSDFGFSGSGYNLSITLNPPAPGDANEPNDTCATATNAGALPVSQQNLTLPTSADQDWFAIDVPASAIGQRLFAKTSPGDANTDTVIQFFRDDCTTSFGESQDIDYHDHVTSALIADAGTYYVKVSNSTFGHAGAAYDLDVSVVAPRPTETEPNNTSAQANVFASTLPDIAAEISPALDEDWYAIDVQTGETLVLLVDDSETRSCAAGQIDSRLFLYRPDLTSMGSTDNIDTQGGNLCSYAKLTMTASGTYYVRITAGQANPNATFDYTLFAYIL</sequence>